<feature type="non-terminal residue" evidence="1">
    <location>
        <position position="38"/>
    </location>
</feature>
<proteinExistence type="predicted"/>
<protein>
    <submittedName>
        <fullName evidence="1">Uncharacterized protein</fullName>
    </submittedName>
</protein>
<name>X1FCJ9_9ZZZZ</name>
<dbReference type="EMBL" id="BART01040210">
    <property type="protein sequence ID" value="GAH27129.1"/>
    <property type="molecule type" value="Genomic_DNA"/>
</dbReference>
<accession>X1FCJ9</accession>
<gene>
    <name evidence="1" type="ORF">S01H4_65602</name>
</gene>
<reference evidence="1" key="1">
    <citation type="journal article" date="2014" name="Front. Microbiol.">
        <title>High frequency of phylogenetically diverse reductive dehalogenase-homologous genes in deep subseafloor sedimentary metagenomes.</title>
        <authorList>
            <person name="Kawai M."/>
            <person name="Futagami T."/>
            <person name="Toyoda A."/>
            <person name="Takaki Y."/>
            <person name="Nishi S."/>
            <person name="Hori S."/>
            <person name="Arai W."/>
            <person name="Tsubouchi T."/>
            <person name="Morono Y."/>
            <person name="Uchiyama I."/>
            <person name="Ito T."/>
            <person name="Fujiyama A."/>
            <person name="Inagaki F."/>
            <person name="Takami H."/>
        </authorList>
    </citation>
    <scope>NUCLEOTIDE SEQUENCE</scope>
    <source>
        <strain evidence="1">Expedition CK06-06</strain>
    </source>
</reference>
<evidence type="ECO:0000313" key="1">
    <source>
        <dbReference type="EMBL" id="GAH27129.1"/>
    </source>
</evidence>
<dbReference type="AlphaFoldDB" id="X1FCJ9"/>
<comment type="caution">
    <text evidence="1">The sequence shown here is derived from an EMBL/GenBank/DDBJ whole genome shotgun (WGS) entry which is preliminary data.</text>
</comment>
<sequence>MPCEKELCATVIGRCGLYSVVVIQAWAMSLGRFVKANS</sequence>
<organism evidence="1">
    <name type="scientific">marine sediment metagenome</name>
    <dbReference type="NCBI Taxonomy" id="412755"/>
    <lineage>
        <taxon>unclassified sequences</taxon>
        <taxon>metagenomes</taxon>
        <taxon>ecological metagenomes</taxon>
    </lineage>
</organism>